<dbReference type="SUPFAM" id="SSF47090">
    <property type="entry name" value="PGBD-like"/>
    <property type="match status" value="1"/>
</dbReference>
<proteinExistence type="predicted"/>
<evidence type="ECO:0000259" key="1">
    <source>
        <dbReference type="Pfam" id="PF01471"/>
    </source>
</evidence>
<dbReference type="Pfam" id="PF01471">
    <property type="entry name" value="PG_binding_1"/>
    <property type="match status" value="1"/>
</dbReference>
<dbReference type="InterPro" id="IPR036365">
    <property type="entry name" value="PGBD-like_sf"/>
</dbReference>
<evidence type="ECO:0000313" key="2">
    <source>
        <dbReference type="EMBL" id="OKH16143.1"/>
    </source>
</evidence>
<accession>A0A1U7H4B6</accession>
<organism evidence="2 3">
    <name type="scientific">Fischerella major NIES-592</name>
    <dbReference type="NCBI Taxonomy" id="210994"/>
    <lineage>
        <taxon>Bacteria</taxon>
        <taxon>Bacillati</taxon>
        <taxon>Cyanobacteriota</taxon>
        <taxon>Cyanophyceae</taxon>
        <taxon>Nostocales</taxon>
        <taxon>Hapalosiphonaceae</taxon>
        <taxon>Fischerella</taxon>
    </lineage>
</organism>
<dbReference type="Gene3D" id="1.10.101.10">
    <property type="entry name" value="PGBD-like superfamily/PGBD"/>
    <property type="match status" value="1"/>
</dbReference>
<protein>
    <submittedName>
        <fullName evidence="2">Peptidoglycan-binding protein</fullName>
    </submittedName>
</protein>
<comment type="caution">
    <text evidence="2">The sequence shown here is derived from an EMBL/GenBank/DDBJ whole genome shotgun (WGS) entry which is preliminary data.</text>
</comment>
<name>A0A1U7H4B6_9CYAN</name>
<dbReference type="InterPro" id="IPR036366">
    <property type="entry name" value="PGBDSf"/>
</dbReference>
<dbReference type="OrthoDB" id="514320at2"/>
<dbReference type="AlphaFoldDB" id="A0A1U7H4B6"/>
<keyword evidence="3" id="KW-1185">Reference proteome</keyword>
<dbReference type="InterPro" id="IPR002477">
    <property type="entry name" value="Peptidoglycan-bd-like"/>
</dbReference>
<feature type="domain" description="Peptidoglycan binding-like" evidence="1">
    <location>
        <begin position="195"/>
        <end position="250"/>
    </location>
</feature>
<gene>
    <name evidence="2" type="ORF">NIES592_00215</name>
</gene>
<dbReference type="Proteomes" id="UP000186391">
    <property type="component" value="Unassembled WGS sequence"/>
</dbReference>
<evidence type="ECO:0000313" key="3">
    <source>
        <dbReference type="Proteomes" id="UP000186391"/>
    </source>
</evidence>
<sequence length="252" mass="27574">MSDMGLLITGVLTTGQPSLPNFPENLPVQLDSDINQSEQSQLSEVVPANQITPPEFIPPDEQVAVVSLAIASDTLDDNYQIKGFADSEYSPVVAENAVADSVNYSNVQPEFTPISEATTNDDTFLVAFTSATQGQDINKYTAVPLKSVHHQPHYRAGGLPQLPRVRTQQPRDYKRVAKFPSSPSPALPILGFGHTGDTVRVLQRLLRSNGYRIQVDGIFGALTESAVKAFQNRRNLVSDGIVGQRTWRELTK</sequence>
<dbReference type="RefSeq" id="WP_073554590.1">
    <property type="nucleotide sequence ID" value="NZ_MRCA01000001.1"/>
</dbReference>
<reference evidence="2 3" key="1">
    <citation type="submission" date="2016-11" db="EMBL/GenBank/DDBJ databases">
        <title>Draft Genome Sequences of Nine Cyanobacterial Strains from Diverse Habitats.</title>
        <authorList>
            <person name="Zhu T."/>
            <person name="Hou S."/>
            <person name="Lu X."/>
            <person name="Hess W.R."/>
        </authorList>
    </citation>
    <scope>NUCLEOTIDE SEQUENCE [LARGE SCALE GENOMIC DNA]</scope>
    <source>
        <strain evidence="2 3">NIES-592</strain>
    </source>
</reference>
<dbReference type="EMBL" id="MRCA01000001">
    <property type="protein sequence ID" value="OKH16143.1"/>
    <property type="molecule type" value="Genomic_DNA"/>
</dbReference>